<evidence type="ECO:0000313" key="12">
    <source>
        <dbReference type="Proteomes" id="UP000284407"/>
    </source>
</evidence>
<dbReference type="RefSeq" id="WP_025063974.1">
    <property type="nucleotide sequence ID" value="NZ_RAQK01000001.1"/>
</dbReference>
<evidence type="ECO:0000256" key="3">
    <source>
        <dbReference type="ARBA" id="ARBA00019010"/>
    </source>
</evidence>
<dbReference type="PANTHER" id="PTHR33540:SF2">
    <property type="entry name" value="TRNA THREONYLCARBAMOYLADENOSINE BIOSYNTHESIS PROTEIN TSAE"/>
    <property type="match status" value="1"/>
</dbReference>
<dbReference type="Pfam" id="PF02367">
    <property type="entry name" value="TsaE"/>
    <property type="match status" value="1"/>
</dbReference>
<dbReference type="PANTHER" id="PTHR33540">
    <property type="entry name" value="TRNA THREONYLCARBAMOYLADENOSINE BIOSYNTHESIS PROTEIN TSAE"/>
    <property type="match status" value="1"/>
</dbReference>
<sequence length="155" mass="17199">MQITCPLSSPDHTSALAIRLGARLCSGDTILLHGDVGAGKTHFARALIQSMLEISEDVPSPTFTLVQTYNAACGLEIWHADLYRLSDPSEIEELGLIDAMEHAVCLIEWPDRLATLRPQDALDISLLPADAEDHRRLTATWSDPRWDDKLTDWIP</sequence>
<reference evidence="11 12" key="1">
    <citation type="submission" date="2018-09" db="EMBL/GenBank/DDBJ databases">
        <title>Genomic Encyclopedia of Archaeal and Bacterial Type Strains, Phase II (KMG-II): from individual species to whole genera.</title>
        <authorList>
            <person name="Goeker M."/>
        </authorList>
    </citation>
    <scope>NUCLEOTIDE SEQUENCE [LARGE SCALE GENOMIC DNA]</scope>
    <source>
        <strain evidence="11 12">DSM 11458</strain>
    </source>
</reference>
<proteinExistence type="inferred from homology"/>
<evidence type="ECO:0000256" key="6">
    <source>
        <dbReference type="ARBA" id="ARBA00022723"/>
    </source>
</evidence>
<dbReference type="NCBIfam" id="TIGR00150">
    <property type="entry name" value="T6A_YjeE"/>
    <property type="match status" value="1"/>
</dbReference>
<dbReference type="InterPro" id="IPR027417">
    <property type="entry name" value="P-loop_NTPase"/>
</dbReference>
<dbReference type="Proteomes" id="UP000284407">
    <property type="component" value="Unassembled WGS sequence"/>
</dbReference>
<dbReference type="SUPFAM" id="SSF52540">
    <property type="entry name" value="P-loop containing nucleoside triphosphate hydrolases"/>
    <property type="match status" value="1"/>
</dbReference>
<gene>
    <name evidence="11" type="ORF">C8N30_1629</name>
</gene>
<evidence type="ECO:0000256" key="5">
    <source>
        <dbReference type="ARBA" id="ARBA00022694"/>
    </source>
</evidence>
<keyword evidence="9" id="KW-0460">Magnesium</keyword>
<dbReference type="AlphaFoldDB" id="A0A420DSC8"/>
<accession>A0A420DSC8</accession>
<name>A0A420DSC8_9RHOB</name>
<dbReference type="EMBL" id="RAQK01000001">
    <property type="protein sequence ID" value="RKE97047.1"/>
    <property type="molecule type" value="Genomic_DNA"/>
</dbReference>
<dbReference type="GO" id="GO:0005524">
    <property type="term" value="F:ATP binding"/>
    <property type="evidence" value="ECO:0007669"/>
    <property type="project" value="UniProtKB-KW"/>
</dbReference>
<dbReference type="GO" id="GO:0046872">
    <property type="term" value="F:metal ion binding"/>
    <property type="evidence" value="ECO:0007669"/>
    <property type="project" value="UniProtKB-KW"/>
</dbReference>
<dbReference type="GO" id="GO:0002949">
    <property type="term" value="P:tRNA threonylcarbamoyladenosine modification"/>
    <property type="evidence" value="ECO:0007669"/>
    <property type="project" value="InterPro"/>
</dbReference>
<evidence type="ECO:0000256" key="8">
    <source>
        <dbReference type="ARBA" id="ARBA00022840"/>
    </source>
</evidence>
<evidence type="ECO:0000256" key="10">
    <source>
        <dbReference type="ARBA" id="ARBA00032441"/>
    </source>
</evidence>
<evidence type="ECO:0000256" key="4">
    <source>
        <dbReference type="ARBA" id="ARBA00022490"/>
    </source>
</evidence>
<keyword evidence="7" id="KW-0547">Nucleotide-binding</keyword>
<comment type="similarity">
    <text evidence="2">Belongs to the TsaE family.</text>
</comment>
<evidence type="ECO:0000313" key="11">
    <source>
        <dbReference type="EMBL" id="RKE97047.1"/>
    </source>
</evidence>
<comment type="caution">
    <text evidence="11">The sequence shown here is derived from an EMBL/GenBank/DDBJ whole genome shotgun (WGS) entry which is preliminary data.</text>
</comment>
<dbReference type="OrthoDB" id="9800307at2"/>
<keyword evidence="6" id="KW-0479">Metal-binding</keyword>
<keyword evidence="12" id="KW-1185">Reference proteome</keyword>
<protein>
    <recommendedName>
        <fullName evidence="3">tRNA threonylcarbamoyladenosine biosynthesis protein TsaE</fullName>
    </recommendedName>
    <alternativeName>
        <fullName evidence="10">t(6)A37 threonylcarbamoyladenosine biosynthesis protein TsaE</fullName>
    </alternativeName>
</protein>
<evidence type="ECO:0000256" key="9">
    <source>
        <dbReference type="ARBA" id="ARBA00022842"/>
    </source>
</evidence>
<evidence type="ECO:0000256" key="1">
    <source>
        <dbReference type="ARBA" id="ARBA00004496"/>
    </source>
</evidence>
<dbReference type="InterPro" id="IPR003442">
    <property type="entry name" value="T6A_TsaE"/>
</dbReference>
<evidence type="ECO:0000256" key="2">
    <source>
        <dbReference type="ARBA" id="ARBA00007599"/>
    </source>
</evidence>
<keyword evidence="4" id="KW-0963">Cytoplasm</keyword>
<evidence type="ECO:0000256" key="7">
    <source>
        <dbReference type="ARBA" id="ARBA00022741"/>
    </source>
</evidence>
<organism evidence="11 12">
    <name type="scientific">Sulfitobacter guttiformis</name>
    <dbReference type="NCBI Taxonomy" id="74349"/>
    <lineage>
        <taxon>Bacteria</taxon>
        <taxon>Pseudomonadati</taxon>
        <taxon>Pseudomonadota</taxon>
        <taxon>Alphaproteobacteria</taxon>
        <taxon>Rhodobacterales</taxon>
        <taxon>Roseobacteraceae</taxon>
        <taxon>Sulfitobacter</taxon>
    </lineage>
</organism>
<dbReference type="Gene3D" id="3.40.50.300">
    <property type="entry name" value="P-loop containing nucleotide triphosphate hydrolases"/>
    <property type="match status" value="1"/>
</dbReference>
<keyword evidence="8" id="KW-0067">ATP-binding</keyword>
<keyword evidence="5" id="KW-0819">tRNA processing</keyword>
<comment type="subcellular location">
    <subcellularLocation>
        <location evidence="1">Cytoplasm</location>
    </subcellularLocation>
</comment>
<dbReference type="STRING" id="1443111.Z949_3649"/>
<dbReference type="GO" id="GO:0005737">
    <property type="term" value="C:cytoplasm"/>
    <property type="evidence" value="ECO:0007669"/>
    <property type="project" value="UniProtKB-SubCell"/>
</dbReference>